<reference evidence="1" key="1">
    <citation type="submission" date="2020-09" db="EMBL/GenBank/DDBJ databases">
        <title>De no assembly of potato wild relative species, Solanum commersonii.</title>
        <authorList>
            <person name="Cho K."/>
        </authorList>
    </citation>
    <scope>NUCLEOTIDE SEQUENCE</scope>
    <source>
        <strain evidence="1">LZ3.2</strain>
        <tissue evidence="1">Leaf</tissue>
    </source>
</reference>
<proteinExistence type="predicted"/>
<evidence type="ECO:0000313" key="2">
    <source>
        <dbReference type="Proteomes" id="UP000824120"/>
    </source>
</evidence>
<keyword evidence="2" id="KW-1185">Reference proteome</keyword>
<name>A0A9J5VXH2_SOLCO</name>
<evidence type="ECO:0000313" key="1">
    <source>
        <dbReference type="EMBL" id="KAG5567890.1"/>
    </source>
</evidence>
<accession>A0A9J5VXH2</accession>
<comment type="caution">
    <text evidence="1">The sequence shown here is derived from an EMBL/GenBank/DDBJ whole genome shotgun (WGS) entry which is preliminary data.</text>
</comment>
<gene>
    <name evidence="1" type="ORF">H5410_065095</name>
</gene>
<sequence length="68" mass="8361">MLGQRNEVGSWNFLKWFRLRKPNLLMAYLLYLRKSKKTLRNPHELFPIVNLLMESLWGLYARRHKFVQ</sequence>
<organism evidence="1 2">
    <name type="scientific">Solanum commersonii</name>
    <name type="common">Commerson's wild potato</name>
    <name type="synonym">Commerson's nightshade</name>
    <dbReference type="NCBI Taxonomy" id="4109"/>
    <lineage>
        <taxon>Eukaryota</taxon>
        <taxon>Viridiplantae</taxon>
        <taxon>Streptophyta</taxon>
        <taxon>Embryophyta</taxon>
        <taxon>Tracheophyta</taxon>
        <taxon>Spermatophyta</taxon>
        <taxon>Magnoliopsida</taxon>
        <taxon>eudicotyledons</taxon>
        <taxon>Gunneridae</taxon>
        <taxon>Pentapetalae</taxon>
        <taxon>asterids</taxon>
        <taxon>lamiids</taxon>
        <taxon>Solanales</taxon>
        <taxon>Solanaceae</taxon>
        <taxon>Solanoideae</taxon>
        <taxon>Solaneae</taxon>
        <taxon>Solanum</taxon>
    </lineage>
</organism>
<dbReference type="AlphaFoldDB" id="A0A9J5VXH2"/>
<protein>
    <submittedName>
        <fullName evidence="1">Uncharacterized protein</fullName>
    </submittedName>
</protein>
<dbReference type="Proteomes" id="UP000824120">
    <property type="component" value="Unassembled WGS sequence"/>
</dbReference>
<dbReference type="EMBL" id="JACXVP010000432">
    <property type="protein sequence ID" value="KAG5567890.1"/>
    <property type="molecule type" value="Genomic_DNA"/>
</dbReference>